<proteinExistence type="predicted"/>
<feature type="domain" description="ATPase BadF/BadG/BcrA/BcrD type" evidence="1">
    <location>
        <begin position="38"/>
        <end position="246"/>
    </location>
</feature>
<protein>
    <submittedName>
        <fullName evidence="2">BadF/BadG/BcrA/BcrD ATPase family protein</fullName>
    </submittedName>
</protein>
<dbReference type="SUPFAM" id="SSF53067">
    <property type="entry name" value="Actin-like ATPase domain"/>
    <property type="match status" value="1"/>
</dbReference>
<dbReference type="Proteomes" id="UP001172630">
    <property type="component" value="Unassembled WGS sequence"/>
</dbReference>
<name>A0ABT7KLZ0_9HYPH</name>
<evidence type="ECO:0000259" key="1">
    <source>
        <dbReference type="Pfam" id="PF01869"/>
    </source>
</evidence>
<accession>A0ABT7KLZ0</accession>
<dbReference type="EMBL" id="JARFYN010000055">
    <property type="protein sequence ID" value="MDL2409647.1"/>
    <property type="molecule type" value="Genomic_DNA"/>
</dbReference>
<evidence type="ECO:0000313" key="3">
    <source>
        <dbReference type="Proteomes" id="UP001172630"/>
    </source>
</evidence>
<sequence length="281" mass="29181">MAGSAGPSSGEATQGREAPVAAAFGLSFHDEIEDFTRRQKQAAAALLPTTKVIVENDVRIAFDGAFATGGGVLVLAGTGSMAWASRNGLGDRHYRIGGYGDAFGDEGSACWIGRESLSIASQALDGRLTNAGEFAQGILDGLSITSDRLIDWVYCLNNQRAAIAGVAKITAALAASGCLTAQGLLERACDHLAAHVLAAERLVSTPDGGRQPWSYAGGVFANPVILDGVRRRVGSDACEPVLPPVGGAVLRAAQLAGWRTDAAFISQLKRSLQQVLQSTMQ</sequence>
<comment type="caution">
    <text evidence="2">The sequence shown here is derived from an EMBL/GenBank/DDBJ whole genome shotgun (WGS) entry which is preliminary data.</text>
</comment>
<dbReference type="InterPro" id="IPR052519">
    <property type="entry name" value="Euk-type_GlcNAc_Kinase"/>
</dbReference>
<dbReference type="Gene3D" id="3.30.420.40">
    <property type="match status" value="1"/>
</dbReference>
<keyword evidence="3" id="KW-1185">Reference proteome</keyword>
<dbReference type="PANTHER" id="PTHR43190:SF3">
    <property type="entry name" value="N-ACETYL-D-GLUCOSAMINE KINASE"/>
    <property type="match status" value="1"/>
</dbReference>
<evidence type="ECO:0000313" key="2">
    <source>
        <dbReference type="EMBL" id="MDL2409647.1"/>
    </source>
</evidence>
<dbReference type="PANTHER" id="PTHR43190">
    <property type="entry name" value="N-ACETYL-D-GLUCOSAMINE KINASE"/>
    <property type="match status" value="1"/>
</dbReference>
<dbReference type="RefSeq" id="WP_285883243.1">
    <property type="nucleotide sequence ID" value="NZ_JARFYN010000055.1"/>
</dbReference>
<organism evidence="2 3">
    <name type="scientific">Rhizobium calliandrae</name>
    <dbReference type="NCBI Taxonomy" id="1312182"/>
    <lineage>
        <taxon>Bacteria</taxon>
        <taxon>Pseudomonadati</taxon>
        <taxon>Pseudomonadota</taxon>
        <taxon>Alphaproteobacteria</taxon>
        <taxon>Hyphomicrobiales</taxon>
        <taxon>Rhizobiaceae</taxon>
        <taxon>Rhizobium/Agrobacterium group</taxon>
        <taxon>Rhizobium</taxon>
    </lineage>
</organism>
<dbReference type="InterPro" id="IPR043129">
    <property type="entry name" value="ATPase_NBD"/>
</dbReference>
<dbReference type="Pfam" id="PF01869">
    <property type="entry name" value="BcrAD_BadFG"/>
    <property type="match status" value="1"/>
</dbReference>
<dbReference type="InterPro" id="IPR002731">
    <property type="entry name" value="ATPase_BadF"/>
</dbReference>
<gene>
    <name evidence="2" type="ORF">PY650_29275</name>
</gene>
<reference evidence="2" key="1">
    <citation type="submission" date="2023-06" db="EMBL/GenBank/DDBJ databases">
        <title>Phylogenetic Diversity of Rhizobium strains.</title>
        <authorList>
            <person name="Moura F.T."/>
            <person name="Helene L.C.F."/>
            <person name="Hungria M."/>
        </authorList>
    </citation>
    <scope>NUCLEOTIDE SEQUENCE</scope>
    <source>
        <strain evidence="2">CCGE524</strain>
    </source>
</reference>